<accession>A0A3M7SI39</accession>
<name>A0A3M7SI39_BRAPC</name>
<sequence length="92" mass="10723">MNIQIKCYIYANSSNISSLTLWQPNEIRRFGIAAERTVSLYKIICEKIRIAYGSLIEQNDEIKTYWIDEENDLVCFSTDEEANFAMEMQTAI</sequence>
<proteinExistence type="predicted"/>
<comment type="caution">
    <text evidence="1">The sequence shown here is derived from an EMBL/GenBank/DDBJ whole genome shotgun (WGS) entry which is preliminary data.</text>
</comment>
<dbReference type="OrthoDB" id="441278at2759"/>
<evidence type="ECO:0008006" key="3">
    <source>
        <dbReference type="Google" id="ProtNLM"/>
    </source>
</evidence>
<keyword evidence="2" id="KW-1185">Reference proteome</keyword>
<dbReference type="AlphaFoldDB" id="A0A3M7SI39"/>
<dbReference type="Proteomes" id="UP000276133">
    <property type="component" value="Unassembled WGS sequence"/>
</dbReference>
<evidence type="ECO:0000313" key="2">
    <source>
        <dbReference type="Proteomes" id="UP000276133"/>
    </source>
</evidence>
<dbReference type="SUPFAM" id="SSF54277">
    <property type="entry name" value="CAD &amp; PB1 domains"/>
    <property type="match status" value="1"/>
</dbReference>
<dbReference type="Gene3D" id="3.10.20.90">
    <property type="entry name" value="Phosphatidylinositol 3-kinase Catalytic Subunit, Chain A, domain 1"/>
    <property type="match status" value="1"/>
</dbReference>
<reference evidence="1 2" key="1">
    <citation type="journal article" date="2018" name="Sci. Rep.">
        <title>Genomic signatures of local adaptation to the degree of environmental predictability in rotifers.</title>
        <authorList>
            <person name="Franch-Gras L."/>
            <person name="Hahn C."/>
            <person name="Garcia-Roger E.M."/>
            <person name="Carmona M.J."/>
            <person name="Serra M."/>
            <person name="Gomez A."/>
        </authorList>
    </citation>
    <scope>NUCLEOTIDE SEQUENCE [LARGE SCALE GENOMIC DNA]</scope>
    <source>
        <strain evidence="1">HYR1</strain>
    </source>
</reference>
<feature type="non-terminal residue" evidence="1">
    <location>
        <position position="92"/>
    </location>
</feature>
<organism evidence="1 2">
    <name type="scientific">Brachionus plicatilis</name>
    <name type="common">Marine rotifer</name>
    <name type="synonym">Brachionus muelleri</name>
    <dbReference type="NCBI Taxonomy" id="10195"/>
    <lineage>
        <taxon>Eukaryota</taxon>
        <taxon>Metazoa</taxon>
        <taxon>Spiralia</taxon>
        <taxon>Gnathifera</taxon>
        <taxon>Rotifera</taxon>
        <taxon>Eurotatoria</taxon>
        <taxon>Monogononta</taxon>
        <taxon>Pseudotrocha</taxon>
        <taxon>Ploima</taxon>
        <taxon>Brachionidae</taxon>
        <taxon>Brachionus</taxon>
    </lineage>
</organism>
<evidence type="ECO:0000313" key="1">
    <source>
        <dbReference type="EMBL" id="RNA35443.1"/>
    </source>
</evidence>
<gene>
    <name evidence="1" type="ORF">BpHYR1_010484</name>
</gene>
<protein>
    <recommendedName>
        <fullName evidence="3">PB1 domain-containing protein</fullName>
    </recommendedName>
</protein>
<dbReference type="EMBL" id="REGN01001323">
    <property type="protein sequence ID" value="RNA35443.1"/>
    <property type="molecule type" value="Genomic_DNA"/>
</dbReference>